<dbReference type="InterPro" id="IPR045508">
    <property type="entry name" value="DUF6482"/>
</dbReference>
<name>A0A7Y3TYZ8_9GAMM</name>
<dbReference type="Proteomes" id="UP000588806">
    <property type="component" value="Unassembled WGS sequence"/>
</dbReference>
<reference evidence="1 2" key="2">
    <citation type="submission" date="2020-06" db="EMBL/GenBank/DDBJ databases">
        <title>Halomonas songnenensis sp. nov., a moderately halophilic bacterium isolated from saline and alkaline soils.</title>
        <authorList>
            <person name="Jiang J."/>
            <person name="Pan Y."/>
        </authorList>
    </citation>
    <scope>NUCLEOTIDE SEQUENCE [LARGE SCALE GENOMIC DNA]</scope>
    <source>
        <strain evidence="1 2">TBZ9</strain>
    </source>
</reference>
<protein>
    <submittedName>
        <fullName evidence="1">Uncharacterized protein</fullName>
    </submittedName>
</protein>
<accession>A0A7Y3TYZ8</accession>
<reference evidence="1 2" key="1">
    <citation type="submission" date="2020-05" db="EMBL/GenBank/DDBJ databases">
        <authorList>
            <person name="Ruan W."/>
            <person name="Jeon C.O."/>
            <person name="Chun B.H."/>
        </authorList>
    </citation>
    <scope>NUCLEOTIDE SEQUENCE [LARGE SCALE GENOMIC DNA]</scope>
    <source>
        <strain evidence="1 2">TBZ9</strain>
    </source>
</reference>
<proteinExistence type="predicted"/>
<dbReference type="EMBL" id="JABFHI010000004">
    <property type="protein sequence ID" value="NOG32062.1"/>
    <property type="molecule type" value="Genomic_DNA"/>
</dbReference>
<comment type="caution">
    <text evidence="1">The sequence shown here is derived from an EMBL/GenBank/DDBJ whole genome shotgun (WGS) entry which is preliminary data.</text>
</comment>
<evidence type="ECO:0000313" key="1">
    <source>
        <dbReference type="EMBL" id="NOG32062.1"/>
    </source>
</evidence>
<evidence type="ECO:0000313" key="2">
    <source>
        <dbReference type="Proteomes" id="UP000588806"/>
    </source>
</evidence>
<sequence length="110" mass="12470">MSDTMTLDQLARQKNRTDHYQIEIQALDLGWYFVRLHDSNQTVFTLVDDTGETCRFTGTQWVSRALRPLGFTHATLTWSSVADEMVGATASVPSPEEMMAHGTRVSFETR</sequence>
<organism evidence="1 2">
    <name type="scientific">Vreelandella azerica</name>
    <dbReference type="NCBI Taxonomy" id="2732867"/>
    <lineage>
        <taxon>Bacteria</taxon>
        <taxon>Pseudomonadati</taxon>
        <taxon>Pseudomonadota</taxon>
        <taxon>Gammaproteobacteria</taxon>
        <taxon>Oceanospirillales</taxon>
        <taxon>Halomonadaceae</taxon>
        <taxon>Vreelandella</taxon>
    </lineage>
</organism>
<dbReference type="AlphaFoldDB" id="A0A7Y3TYZ8"/>
<dbReference type="RefSeq" id="WP_171702531.1">
    <property type="nucleotide sequence ID" value="NZ_JABFHI010000004.1"/>
</dbReference>
<gene>
    <name evidence="1" type="ORF">HLB35_10370</name>
</gene>
<dbReference type="Pfam" id="PF20090">
    <property type="entry name" value="DUF6482"/>
    <property type="match status" value="1"/>
</dbReference>
<keyword evidence="2" id="KW-1185">Reference proteome</keyword>